<dbReference type="EMBL" id="CP016808">
    <property type="protein sequence ID" value="ANY69395.1"/>
    <property type="molecule type" value="Genomic_DNA"/>
</dbReference>
<name>A0A1B2DNV4_9BACL</name>
<reference evidence="2" key="1">
    <citation type="submission" date="2016-08" db="EMBL/GenBank/DDBJ databases">
        <title>Complete Genome Seqeunce of Paenibacillus sp. BIHB 4019 from tea rhizoplane.</title>
        <authorList>
            <person name="Thakur R."/>
            <person name="Swarnkar M.K."/>
            <person name="Gulati A."/>
        </authorList>
    </citation>
    <scope>NUCLEOTIDE SEQUENCE [LARGE SCALE GENOMIC DNA]</scope>
    <source>
        <strain evidence="2">BIHB4019</strain>
    </source>
</reference>
<dbReference type="AlphaFoldDB" id="A0A1B2DNV4"/>
<keyword evidence="1" id="KW-0732">Signal</keyword>
<feature type="signal peptide" evidence="1">
    <location>
        <begin position="1"/>
        <end position="29"/>
    </location>
</feature>
<dbReference type="RefSeq" id="WP_099520427.1">
    <property type="nucleotide sequence ID" value="NZ_CP016808.1"/>
</dbReference>
<sequence>MILFKNRLSKAAMGIMMIASLLFSTTTYAAPTISKGIALTAPPPSTFSLKGFMNPSHIYLLDGTNRITKVNNQAVTLSGYTYGYYQLDSLGITFYLERWTGNEWVTHGTGVNRSDLNKDTFSSSVTMSANSGYYYRVRTIHWVIEDGNYEQGQVISEHILVS</sequence>
<protein>
    <submittedName>
        <fullName evidence="2">Uncharacterized protein</fullName>
    </submittedName>
</protein>
<organism evidence="2">
    <name type="scientific">Paenibacillus sp. BIHB 4019</name>
    <dbReference type="NCBI Taxonomy" id="1870819"/>
    <lineage>
        <taxon>Bacteria</taxon>
        <taxon>Bacillati</taxon>
        <taxon>Bacillota</taxon>
        <taxon>Bacilli</taxon>
        <taxon>Bacillales</taxon>
        <taxon>Paenibacillaceae</taxon>
        <taxon>Paenibacillus</taxon>
    </lineage>
</organism>
<feature type="chain" id="PRO_5008535282" evidence="1">
    <location>
        <begin position="30"/>
        <end position="162"/>
    </location>
</feature>
<evidence type="ECO:0000256" key="1">
    <source>
        <dbReference type="SAM" id="SignalP"/>
    </source>
</evidence>
<gene>
    <name evidence="2" type="ORF">BBD42_25095</name>
</gene>
<evidence type="ECO:0000313" key="2">
    <source>
        <dbReference type="EMBL" id="ANY69395.1"/>
    </source>
</evidence>
<proteinExistence type="predicted"/>
<accession>A0A1B2DNV4</accession>